<keyword evidence="1" id="KW-0479">Metal-binding</keyword>
<keyword evidence="4" id="KW-1185">Reference proteome</keyword>
<dbReference type="PANTHER" id="PTHR47662">
    <property type="entry name" value="RING-TYPE DOMAIN-CONTAINING PROTEIN"/>
    <property type="match status" value="1"/>
</dbReference>
<sequence length="87" mass="10517">MESGEEECAIWLSELGTEPTLTLSCKHVFHDKCATRWLRYHHCTCPLCRRAVSDPSARIMIMPTATTRRHNYRSRWRMRRRLMLRRR</sequence>
<dbReference type="Gramene" id="Kaladp0058s0581.1.v1.1">
    <property type="protein sequence ID" value="Kaladp0058s0581.1.v1.1.CDS.1"/>
    <property type="gene ID" value="Kaladp0058s0581.v1.1"/>
</dbReference>
<dbReference type="EnsemblPlants" id="Kaladp0058s0581.1.v1.1">
    <property type="protein sequence ID" value="Kaladp0058s0581.1.v1.1.CDS.1"/>
    <property type="gene ID" value="Kaladp0058s0581.v1.1"/>
</dbReference>
<reference evidence="3" key="1">
    <citation type="submission" date="2021-01" db="UniProtKB">
        <authorList>
            <consortium name="EnsemblPlants"/>
        </authorList>
    </citation>
    <scope>IDENTIFICATION</scope>
</reference>
<dbReference type="SMART" id="SM00184">
    <property type="entry name" value="RING"/>
    <property type="match status" value="1"/>
</dbReference>
<dbReference type="SUPFAM" id="SSF57850">
    <property type="entry name" value="RING/U-box"/>
    <property type="match status" value="1"/>
</dbReference>
<evidence type="ECO:0000313" key="3">
    <source>
        <dbReference type="EnsemblPlants" id="Kaladp0058s0581.1.v1.1.CDS.1"/>
    </source>
</evidence>
<dbReference type="InterPro" id="IPR001841">
    <property type="entry name" value="Znf_RING"/>
</dbReference>
<dbReference type="InterPro" id="IPR013083">
    <property type="entry name" value="Znf_RING/FYVE/PHD"/>
</dbReference>
<dbReference type="PROSITE" id="PS50089">
    <property type="entry name" value="ZF_RING_2"/>
    <property type="match status" value="1"/>
</dbReference>
<accession>A0A7N0UA54</accession>
<proteinExistence type="predicted"/>
<dbReference type="PANTHER" id="PTHR47662:SF1">
    <property type="entry name" value="RING-TYPE DOMAIN-CONTAINING PROTEIN"/>
    <property type="match status" value="1"/>
</dbReference>
<feature type="domain" description="RING-type" evidence="2">
    <location>
        <begin position="8"/>
        <end position="49"/>
    </location>
</feature>
<protein>
    <recommendedName>
        <fullName evidence="2">RING-type domain-containing protein</fullName>
    </recommendedName>
</protein>
<organism evidence="3 4">
    <name type="scientific">Kalanchoe fedtschenkoi</name>
    <name type="common">Lavender scallops</name>
    <name type="synonym">South American air plant</name>
    <dbReference type="NCBI Taxonomy" id="63787"/>
    <lineage>
        <taxon>Eukaryota</taxon>
        <taxon>Viridiplantae</taxon>
        <taxon>Streptophyta</taxon>
        <taxon>Embryophyta</taxon>
        <taxon>Tracheophyta</taxon>
        <taxon>Spermatophyta</taxon>
        <taxon>Magnoliopsida</taxon>
        <taxon>eudicotyledons</taxon>
        <taxon>Gunneridae</taxon>
        <taxon>Pentapetalae</taxon>
        <taxon>Saxifragales</taxon>
        <taxon>Crassulaceae</taxon>
        <taxon>Kalanchoe</taxon>
    </lineage>
</organism>
<dbReference type="Pfam" id="PF13639">
    <property type="entry name" value="zf-RING_2"/>
    <property type="match status" value="1"/>
</dbReference>
<dbReference type="Gene3D" id="3.30.40.10">
    <property type="entry name" value="Zinc/RING finger domain, C3HC4 (zinc finger)"/>
    <property type="match status" value="1"/>
</dbReference>
<evidence type="ECO:0000313" key="4">
    <source>
        <dbReference type="Proteomes" id="UP000594263"/>
    </source>
</evidence>
<dbReference type="AlphaFoldDB" id="A0A7N0UA54"/>
<name>A0A7N0UA54_KALFE</name>
<keyword evidence="1" id="KW-0862">Zinc</keyword>
<dbReference type="Proteomes" id="UP000594263">
    <property type="component" value="Unplaced"/>
</dbReference>
<dbReference type="GO" id="GO:0008270">
    <property type="term" value="F:zinc ion binding"/>
    <property type="evidence" value="ECO:0007669"/>
    <property type="project" value="UniProtKB-KW"/>
</dbReference>
<evidence type="ECO:0000256" key="1">
    <source>
        <dbReference type="PROSITE-ProRule" id="PRU00175"/>
    </source>
</evidence>
<keyword evidence="1" id="KW-0863">Zinc-finger</keyword>
<evidence type="ECO:0000259" key="2">
    <source>
        <dbReference type="PROSITE" id="PS50089"/>
    </source>
</evidence>